<dbReference type="FunFam" id="2.60.40.420:FF:000003">
    <property type="entry name" value="Blue copper"/>
    <property type="match status" value="1"/>
</dbReference>
<dbReference type="EMBL" id="VOIH02000006">
    <property type="protein sequence ID" value="KAF3443749.1"/>
    <property type="molecule type" value="Genomic_DNA"/>
</dbReference>
<dbReference type="Proteomes" id="UP000796880">
    <property type="component" value="Unassembled WGS sequence"/>
</dbReference>
<keyword evidence="5" id="KW-0325">Glycoprotein</keyword>
<keyword evidence="7" id="KW-0732">Signal</keyword>
<dbReference type="CDD" id="cd04216">
    <property type="entry name" value="Phytocyanin"/>
    <property type="match status" value="1"/>
</dbReference>
<keyword evidence="1" id="KW-0813">Transport</keyword>
<dbReference type="SUPFAM" id="SSF49503">
    <property type="entry name" value="Cupredoxins"/>
    <property type="match status" value="1"/>
</dbReference>
<dbReference type="OrthoDB" id="687020at2759"/>
<dbReference type="PROSITE" id="PS51485">
    <property type="entry name" value="PHYTOCYANIN"/>
    <property type="match status" value="1"/>
</dbReference>
<evidence type="ECO:0000256" key="4">
    <source>
        <dbReference type="ARBA" id="ARBA00023008"/>
    </source>
</evidence>
<reference evidence="9" key="1">
    <citation type="submission" date="2020-03" db="EMBL/GenBank/DDBJ databases">
        <title>A high-quality chromosome-level genome assembly of a woody plant with both climbing and erect habits, Rhamnella rubrinervis.</title>
        <authorList>
            <person name="Lu Z."/>
            <person name="Yang Y."/>
            <person name="Zhu X."/>
            <person name="Sun Y."/>
        </authorList>
    </citation>
    <scope>NUCLEOTIDE SEQUENCE</scope>
    <source>
        <strain evidence="9">BYM</strain>
        <tissue evidence="9">Leaf</tissue>
    </source>
</reference>
<dbReference type="AlphaFoldDB" id="A0A8K0ME84"/>
<dbReference type="InterPro" id="IPR003245">
    <property type="entry name" value="Phytocyanin_dom"/>
</dbReference>
<feature type="compositionally biased region" description="Pro residues" evidence="6">
    <location>
        <begin position="158"/>
        <end position="172"/>
    </location>
</feature>
<evidence type="ECO:0000259" key="8">
    <source>
        <dbReference type="PROSITE" id="PS51485"/>
    </source>
</evidence>
<gene>
    <name evidence="9" type="ORF">FNV43_RR13439</name>
</gene>
<keyword evidence="4" id="KW-0186">Copper</keyword>
<dbReference type="InterPro" id="IPR039391">
    <property type="entry name" value="Phytocyanin-like"/>
</dbReference>
<evidence type="ECO:0000256" key="1">
    <source>
        <dbReference type="ARBA" id="ARBA00022448"/>
    </source>
</evidence>
<dbReference type="Pfam" id="PF02298">
    <property type="entry name" value="Cu_bind_like"/>
    <property type="match status" value="1"/>
</dbReference>
<feature type="compositionally biased region" description="Low complexity" evidence="6">
    <location>
        <begin position="173"/>
        <end position="184"/>
    </location>
</feature>
<evidence type="ECO:0000256" key="2">
    <source>
        <dbReference type="ARBA" id="ARBA00022723"/>
    </source>
</evidence>
<dbReference type="PANTHER" id="PTHR33021">
    <property type="entry name" value="BLUE COPPER PROTEIN"/>
    <property type="match status" value="1"/>
</dbReference>
<evidence type="ECO:0000313" key="9">
    <source>
        <dbReference type="EMBL" id="KAF3443749.1"/>
    </source>
</evidence>
<dbReference type="GO" id="GO:0046872">
    <property type="term" value="F:metal ion binding"/>
    <property type="evidence" value="ECO:0007669"/>
    <property type="project" value="UniProtKB-KW"/>
</dbReference>
<accession>A0A8K0ME84</accession>
<dbReference type="PANTHER" id="PTHR33021:SF492">
    <property type="entry name" value="UCLACYANIN 1"/>
    <property type="match status" value="1"/>
</dbReference>
<proteinExistence type="predicted"/>
<dbReference type="GO" id="GO:0009055">
    <property type="term" value="F:electron transfer activity"/>
    <property type="evidence" value="ECO:0007669"/>
    <property type="project" value="InterPro"/>
</dbReference>
<feature type="domain" description="Phytocyanin" evidence="8">
    <location>
        <begin position="24"/>
        <end position="123"/>
    </location>
</feature>
<protein>
    <recommendedName>
        <fullName evidence="8">Phytocyanin domain-containing protein</fullName>
    </recommendedName>
</protein>
<keyword evidence="2" id="KW-0479">Metal-binding</keyword>
<evidence type="ECO:0000256" key="6">
    <source>
        <dbReference type="SAM" id="MobiDB-lite"/>
    </source>
</evidence>
<organism evidence="9 10">
    <name type="scientific">Rhamnella rubrinervis</name>
    <dbReference type="NCBI Taxonomy" id="2594499"/>
    <lineage>
        <taxon>Eukaryota</taxon>
        <taxon>Viridiplantae</taxon>
        <taxon>Streptophyta</taxon>
        <taxon>Embryophyta</taxon>
        <taxon>Tracheophyta</taxon>
        <taxon>Spermatophyta</taxon>
        <taxon>Magnoliopsida</taxon>
        <taxon>eudicotyledons</taxon>
        <taxon>Gunneridae</taxon>
        <taxon>Pentapetalae</taxon>
        <taxon>rosids</taxon>
        <taxon>fabids</taxon>
        <taxon>Rosales</taxon>
        <taxon>Rhamnaceae</taxon>
        <taxon>rhamnoid group</taxon>
        <taxon>Rhamneae</taxon>
        <taxon>Rhamnella</taxon>
    </lineage>
</organism>
<feature type="region of interest" description="Disordered" evidence="6">
    <location>
        <begin position="122"/>
        <end position="184"/>
    </location>
</feature>
<dbReference type="InterPro" id="IPR008972">
    <property type="entry name" value="Cupredoxin"/>
</dbReference>
<evidence type="ECO:0000313" key="10">
    <source>
        <dbReference type="Proteomes" id="UP000796880"/>
    </source>
</evidence>
<evidence type="ECO:0000256" key="3">
    <source>
        <dbReference type="ARBA" id="ARBA00022982"/>
    </source>
</evidence>
<keyword evidence="10" id="KW-1185">Reference proteome</keyword>
<feature type="compositionally biased region" description="Low complexity" evidence="6">
    <location>
        <begin position="134"/>
        <end position="157"/>
    </location>
</feature>
<dbReference type="Gene3D" id="2.60.40.420">
    <property type="entry name" value="Cupredoxins - blue copper proteins"/>
    <property type="match status" value="1"/>
</dbReference>
<comment type="caution">
    <text evidence="9">The sequence shown here is derived from an EMBL/GenBank/DDBJ whole genome shotgun (WGS) entry which is preliminary data.</text>
</comment>
<sequence>MAAKRTLWCSLAIMAMLMELAMAANYTVGDPNGGWDTSTNLQTWASSQSFLVGDNLIFQYSTNHDVVEVRKAEYDSCQPSNPVETHTGGDTIITLSSPGKRFFICGTPGHCGQGQKVEIDTLATSSSPPPSASPPANSNQSPQQSPSLAPQAPTSSPESPPPELPTLSPPTVPSTGSSPDPSASSAINYKASFKAFGLTMGFSLIVMMILDL</sequence>
<dbReference type="GO" id="GO:0005886">
    <property type="term" value="C:plasma membrane"/>
    <property type="evidence" value="ECO:0007669"/>
    <property type="project" value="TreeGrafter"/>
</dbReference>
<name>A0A8K0ME84_9ROSA</name>
<evidence type="ECO:0000256" key="5">
    <source>
        <dbReference type="ARBA" id="ARBA00023180"/>
    </source>
</evidence>
<keyword evidence="3" id="KW-0249">Electron transport</keyword>
<evidence type="ECO:0000256" key="7">
    <source>
        <dbReference type="SAM" id="SignalP"/>
    </source>
</evidence>
<feature type="signal peptide" evidence="7">
    <location>
        <begin position="1"/>
        <end position="23"/>
    </location>
</feature>
<feature type="chain" id="PRO_5035481872" description="Phytocyanin domain-containing protein" evidence="7">
    <location>
        <begin position="24"/>
        <end position="212"/>
    </location>
</feature>